<name>A0A5C3LD06_COPMA</name>
<feature type="compositionally biased region" description="Low complexity" evidence="1">
    <location>
        <begin position="414"/>
        <end position="423"/>
    </location>
</feature>
<dbReference type="Proteomes" id="UP000307440">
    <property type="component" value="Unassembled WGS sequence"/>
</dbReference>
<feature type="signal peptide" evidence="3">
    <location>
        <begin position="1"/>
        <end position="21"/>
    </location>
</feature>
<dbReference type="OrthoDB" id="2591431at2759"/>
<keyword evidence="2" id="KW-0812">Transmembrane</keyword>
<protein>
    <recommendedName>
        <fullName evidence="6">Mid2 domain-containing protein</fullName>
    </recommendedName>
</protein>
<feature type="chain" id="PRO_5022929251" description="Mid2 domain-containing protein" evidence="3">
    <location>
        <begin position="22"/>
        <end position="438"/>
    </location>
</feature>
<accession>A0A5C3LD06</accession>
<proteinExistence type="predicted"/>
<reference evidence="4 5" key="1">
    <citation type="journal article" date="2019" name="Nat. Ecol. Evol.">
        <title>Megaphylogeny resolves global patterns of mushroom evolution.</title>
        <authorList>
            <person name="Varga T."/>
            <person name="Krizsan K."/>
            <person name="Foldi C."/>
            <person name="Dima B."/>
            <person name="Sanchez-Garcia M."/>
            <person name="Sanchez-Ramirez S."/>
            <person name="Szollosi G.J."/>
            <person name="Szarkandi J.G."/>
            <person name="Papp V."/>
            <person name="Albert L."/>
            <person name="Andreopoulos W."/>
            <person name="Angelini C."/>
            <person name="Antonin V."/>
            <person name="Barry K.W."/>
            <person name="Bougher N.L."/>
            <person name="Buchanan P."/>
            <person name="Buyck B."/>
            <person name="Bense V."/>
            <person name="Catcheside P."/>
            <person name="Chovatia M."/>
            <person name="Cooper J."/>
            <person name="Damon W."/>
            <person name="Desjardin D."/>
            <person name="Finy P."/>
            <person name="Geml J."/>
            <person name="Haridas S."/>
            <person name="Hughes K."/>
            <person name="Justo A."/>
            <person name="Karasinski D."/>
            <person name="Kautmanova I."/>
            <person name="Kiss B."/>
            <person name="Kocsube S."/>
            <person name="Kotiranta H."/>
            <person name="LaButti K.M."/>
            <person name="Lechner B.E."/>
            <person name="Liimatainen K."/>
            <person name="Lipzen A."/>
            <person name="Lukacs Z."/>
            <person name="Mihaltcheva S."/>
            <person name="Morgado L.N."/>
            <person name="Niskanen T."/>
            <person name="Noordeloos M.E."/>
            <person name="Ohm R.A."/>
            <person name="Ortiz-Santana B."/>
            <person name="Ovrebo C."/>
            <person name="Racz N."/>
            <person name="Riley R."/>
            <person name="Savchenko A."/>
            <person name="Shiryaev A."/>
            <person name="Soop K."/>
            <person name="Spirin V."/>
            <person name="Szebenyi C."/>
            <person name="Tomsovsky M."/>
            <person name="Tulloss R.E."/>
            <person name="Uehling J."/>
            <person name="Grigoriev I.V."/>
            <person name="Vagvolgyi C."/>
            <person name="Papp T."/>
            <person name="Martin F.M."/>
            <person name="Miettinen O."/>
            <person name="Hibbett D.S."/>
            <person name="Nagy L.G."/>
        </authorList>
    </citation>
    <scope>NUCLEOTIDE SEQUENCE [LARGE SCALE GENOMIC DNA]</scope>
    <source>
        <strain evidence="4 5">CBS 121175</strain>
    </source>
</reference>
<dbReference type="STRING" id="230819.A0A5C3LD06"/>
<feature type="region of interest" description="Disordered" evidence="1">
    <location>
        <begin position="340"/>
        <end position="438"/>
    </location>
</feature>
<keyword evidence="2" id="KW-0472">Membrane</keyword>
<keyword evidence="3" id="KW-0732">Signal</keyword>
<sequence length="438" mass="45940">MLPSGRFVFFSVSLAACVANAFTFDLVPEIPTECGTVIVNWSGGEPPFNLLVIPPSNPLANISIPDESYNPRTRTGSFTYTVRFRRDVQMLFSMSDRTGITAGGITNVLRVGVPTGGATCNTTGTGSPNFFFDLEEDLRQCAPYTFTGYPNATKPITVVGFIPGGSSFEETDPLAGDSFSWFNNYPTGTDITFFVKDANGNNGGTSGIKTVRTSSDSSCVAKAPSTSTNIGAIVGGVVGGLAVIGLVVFGVIFWRKRQNARSEPLAPVLGFNEEAKFGAVGPLAGPSAGPPGVNLAHSHSFSGSVYQPERRNTYYDAMSTSGASGVAPYGVPPTPNYHPASTVYSSDPSTSGASGIAPYGGYQPPQTYVRSEKGRPPPTGEPRQLIVHHDIADAPQAEEPEELPPQYFEGRAPLAGLAASGSSQAVMTGAPPTGDRKR</sequence>
<evidence type="ECO:0008006" key="6">
    <source>
        <dbReference type="Google" id="ProtNLM"/>
    </source>
</evidence>
<dbReference type="PROSITE" id="PS51257">
    <property type="entry name" value="PROKAR_LIPOPROTEIN"/>
    <property type="match status" value="1"/>
</dbReference>
<evidence type="ECO:0000256" key="2">
    <source>
        <dbReference type="SAM" id="Phobius"/>
    </source>
</evidence>
<keyword evidence="5" id="KW-1185">Reference proteome</keyword>
<dbReference type="PANTHER" id="PTHR37487:SF3">
    <property type="entry name" value="CLEAVAGE_POLYADENYLATION SPECIFICITY FACTOR A SUBUNIT N-TERMINAL DOMAIN-CONTAINING PROTEIN"/>
    <property type="match status" value="1"/>
</dbReference>
<evidence type="ECO:0000256" key="1">
    <source>
        <dbReference type="SAM" id="MobiDB-lite"/>
    </source>
</evidence>
<evidence type="ECO:0000313" key="5">
    <source>
        <dbReference type="Proteomes" id="UP000307440"/>
    </source>
</evidence>
<evidence type="ECO:0000256" key="3">
    <source>
        <dbReference type="SAM" id="SignalP"/>
    </source>
</evidence>
<evidence type="ECO:0000313" key="4">
    <source>
        <dbReference type="EMBL" id="TFK30333.1"/>
    </source>
</evidence>
<feature type="compositionally biased region" description="Polar residues" evidence="1">
    <location>
        <begin position="342"/>
        <end position="353"/>
    </location>
</feature>
<dbReference type="AlphaFoldDB" id="A0A5C3LD06"/>
<gene>
    <name evidence="4" type="ORF">FA15DRAFT_1729</name>
</gene>
<keyword evidence="2" id="KW-1133">Transmembrane helix</keyword>
<organism evidence="4 5">
    <name type="scientific">Coprinopsis marcescibilis</name>
    <name type="common">Agaric fungus</name>
    <name type="synonym">Psathyrella marcescibilis</name>
    <dbReference type="NCBI Taxonomy" id="230819"/>
    <lineage>
        <taxon>Eukaryota</taxon>
        <taxon>Fungi</taxon>
        <taxon>Dikarya</taxon>
        <taxon>Basidiomycota</taxon>
        <taxon>Agaricomycotina</taxon>
        <taxon>Agaricomycetes</taxon>
        <taxon>Agaricomycetidae</taxon>
        <taxon>Agaricales</taxon>
        <taxon>Agaricineae</taxon>
        <taxon>Psathyrellaceae</taxon>
        <taxon>Coprinopsis</taxon>
    </lineage>
</organism>
<dbReference type="EMBL" id="ML210146">
    <property type="protein sequence ID" value="TFK30333.1"/>
    <property type="molecule type" value="Genomic_DNA"/>
</dbReference>
<dbReference type="PANTHER" id="PTHR37487">
    <property type="entry name" value="CHROMOSOME 1, WHOLE GENOME SHOTGUN SEQUENCE"/>
    <property type="match status" value="1"/>
</dbReference>
<feature type="transmembrane region" description="Helical" evidence="2">
    <location>
        <begin position="230"/>
        <end position="254"/>
    </location>
</feature>